<accession>A0ABY4T6Y0</accession>
<proteinExistence type="predicted"/>
<evidence type="ECO:0000313" key="2">
    <source>
        <dbReference type="Proteomes" id="UP001056681"/>
    </source>
</evidence>
<evidence type="ECO:0000313" key="1">
    <source>
        <dbReference type="EMBL" id="URL59602.1"/>
    </source>
</evidence>
<keyword evidence="2" id="KW-1185">Reference proteome</keyword>
<organism evidence="1 2">
    <name type="scientific">Luteibacter flocculans</name>
    <dbReference type="NCBI Taxonomy" id="2780091"/>
    <lineage>
        <taxon>Bacteria</taxon>
        <taxon>Pseudomonadati</taxon>
        <taxon>Pseudomonadota</taxon>
        <taxon>Gammaproteobacteria</taxon>
        <taxon>Lysobacterales</taxon>
        <taxon>Rhodanobacteraceae</taxon>
        <taxon>Luteibacter</taxon>
    </lineage>
</organism>
<name>A0ABY4T6Y0_9GAMM</name>
<reference evidence="1" key="1">
    <citation type="submission" date="2020-10" db="EMBL/GenBank/DDBJ databases">
        <title>Whole-genome sequence of Luteibacter sp. EIF3.</title>
        <authorList>
            <person name="Friedrich I."/>
            <person name="Hertel R."/>
            <person name="Daniel R."/>
        </authorList>
    </citation>
    <scope>NUCLEOTIDE SEQUENCE</scope>
    <source>
        <strain evidence="1">EIF3</strain>
    </source>
</reference>
<dbReference type="Proteomes" id="UP001056681">
    <property type="component" value="Chromosome"/>
</dbReference>
<dbReference type="EMBL" id="CP063231">
    <property type="protein sequence ID" value="URL59602.1"/>
    <property type="molecule type" value="Genomic_DNA"/>
</dbReference>
<gene>
    <name evidence="1" type="ORF">IM816_05760</name>
</gene>
<dbReference type="RefSeq" id="WP_250340123.1">
    <property type="nucleotide sequence ID" value="NZ_CP063231.1"/>
</dbReference>
<sequence length="112" mass="12507">MTSTHHSRRKAIPLRAYIGNYDHAGAEFLAKRIRVAISDHARVAIFAGRNGEIAAYSWRHVDYDRHCRVHAESLVGIYQAKDDGEKFTASDLDAIAQDLSCHMSALRASRVA</sequence>
<protein>
    <submittedName>
        <fullName evidence="1">Uncharacterized protein</fullName>
    </submittedName>
</protein>